<dbReference type="PROSITE" id="PS51257">
    <property type="entry name" value="PROKAR_LIPOPROTEIN"/>
    <property type="match status" value="1"/>
</dbReference>
<keyword evidence="1" id="KW-0175">Coiled coil</keyword>
<feature type="coiled-coil region" evidence="1">
    <location>
        <begin position="58"/>
        <end position="113"/>
    </location>
</feature>
<dbReference type="Proteomes" id="UP000267187">
    <property type="component" value="Unassembled WGS sequence"/>
</dbReference>
<protein>
    <submittedName>
        <fullName evidence="3">Uncharacterized protein</fullName>
    </submittedName>
</protein>
<gene>
    <name evidence="3" type="ORF">DFR27_0703</name>
</gene>
<evidence type="ECO:0000256" key="2">
    <source>
        <dbReference type="SAM" id="Phobius"/>
    </source>
</evidence>
<evidence type="ECO:0000313" key="3">
    <source>
        <dbReference type="EMBL" id="RMA82745.1"/>
    </source>
</evidence>
<dbReference type="AlphaFoldDB" id="A0A3M0AJJ5"/>
<name>A0A3M0AJJ5_9GAMM</name>
<dbReference type="Pfam" id="PF20567">
    <property type="entry name" value="DUF6776"/>
    <property type="match status" value="1"/>
</dbReference>
<evidence type="ECO:0000313" key="4">
    <source>
        <dbReference type="Proteomes" id="UP000267187"/>
    </source>
</evidence>
<dbReference type="EMBL" id="REFJ01000001">
    <property type="protein sequence ID" value="RMA82745.1"/>
    <property type="molecule type" value="Genomic_DNA"/>
</dbReference>
<keyword evidence="4" id="KW-1185">Reference proteome</keyword>
<feature type="transmembrane region" description="Helical" evidence="2">
    <location>
        <begin position="25"/>
        <end position="44"/>
    </location>
</feature>
<keyword evidence="2" id="KW-1133">Transmembrane helix</keyword>
<keyword evidence="2" id="KW-0472">Membrane</keyword>
<accession>A0A3M0AJJ5</accession>
<dbReference type="InterPro" id="IPR046703">
    <property type="entry name" value="DUF6776"/>
</dbReference>
<proteinExistence type="predicted"/>
<sequence length="234" mass="26151">MIKRNRKPFKPLVTARSLKAEVGRYIVYLVIISACLMLAFFTGYQTSDAALTQSQQHVATLTTTLEQQQAKLQVAQERAAAASLARSVAESANQQSREEMVKLQAEVSELSQLVNYYRSLMDSSSNSGVNFGNAELRPALDGSWTLSAMVHQVATQHQVVRGELVAHLVSTNEEGVYERAEIGRINLSFRYFQRYVTEIQLPDGMVAKEVELSLMVRGEEPKLLSVEWPVVIEE</sequence>
<organism evidence="3 4">
    <name type="scientific">Umboniibacter marinipuniceus</name>
    <dbReference type="NCBI Taxonomy" id="569599"/>
    <lineage>
        <taxon>Bacteria</taxon>
        <taxon>Pseudomonadati</taxon>
        <taxon>Pseudomonadota</taxon>
        <taxon>Gammaproteobacteria</taxon>
        <taxon>Cellvibrionales</taxon>
        <taxon>Cellvibrionaceae</taxon>
        <taxon>Umboniibacter</taxon>
    </lineage>
</organism>
<comment type="caution">
    <text evidence="3">The sequence shown here is derived from an EMBL/GenBank/DDBJ whole genome shotgun (WGS) entry which is preliminary data.</text>
</comment>
<evidence type="ECO:0000256" key="1">
    <source>
        <dbReference type="SAM" id="Coils"/>
    </source>
</evidence>
<reference evidence="3 4" key="1">
    <citation type="submission" date="2018-10" db="EMBL/GenBank/DDBJ databases">
        <title>Genomic Encyclopedia of Type Strains, Phase IV (KMG-IV): sequencing the most valuable type-strain genomes for metagenomic binning, comparative biology and taxonomic classification.</title>
        <authorList>
            <person name="Goeker M."/>
        </authorList>
    </citation>
    <scope>NUCLEOTIDE SEQUENCE [LARGE SCALE GENOMIC DNA]</scope>
    <source>
        <strain evidence="3 4">DSM 25080</strain>
    </source>
</reference>
<keyword evidence="2" id="KW-0812">Transmembrane</keyword>